<dbReference type="PROSITE" id="PS00087">
    <property type="entry name" value="SOD_CU_ZN_1"/>
    <property type="match status" value="1"/>
</dbReference>
<gene>
    <name evidence="5" type="ORF">D7V64_03905</name>
</gene>
<comment type="similarity">
    <text evidence="1 2">Belongs to the Cu-Zn superoxide dismutase family.</text>
</comment>
<dbReference type="EMBL" id="RAXZ01000003">
    <property type="protein sequence ID" value="RKG54730.1"/>
    <property type="molecule type" value="Genomic_DNA"/>
</dbReference>
<evidence type="ECO:0000259" key="4">
    <source>
        <dbReference type="Pfam" id="PF00080"/>
    </source>
</evidence>
<evidence type="ECO:0000256" key="1">
    <source>
        <dbReference type="ARBA" id="ARBA00010457"/>
    </source>
</evidence>
<dbReference type="InterPro" id="IPR036423">
    <property type="entry name" value="SOD-like_Cu/Zn_dom_sf"/>
</dbReference>
<dbReference type="AlphaFoldDB" id="A0A3A8GH15"/>
<evidence type="ECO:0000313" key="5">
    <source>
        <dbReference type="EMBL" id="RKG54730.1"/>
    </source>
</evidence>
<accession>A0A3A8GH15</accession>
<dbReference type="PROSITE" id="PS00332">
    <property type="entry name" value="SOD_CU_ZN_2"/>
    <property type="match status" value="1"/>
</dbReference>
<dbReference type="GO" id="GO:0004784">
    <property type="term" value="F:superoxide dismutase activity"/>
    <property type="evidence" value="ECO:0007669"/>
    <property type="project" value="UniProtKB-EC"/>
</dbReference>
<comment type="catalytic activity">
    <reaction evidence="2">
        <text>2 superoxide + 2 H(+) = H2O2 + O2</text>
        <dbReference type="Rhea" id="RHEA:20696"/>
        <dbReference type="ChEBI" id="CHEBI:15378"/>
        <dbReference type="ChEBI" id="CHEBI:15379"/>
        <dbReference type="ChEBI" id="CHEBI:16240"/>
        <dbReference type="ChEBI" id="CHEBI:18421"/>
        <dbReference type="EC" id="1.15.1.1"/>
    </reaction>
</comment>
<sequence>MPHLNFKKTAKTLVGLSFGSLFMLGCASTLPLKDGTPSQQVTVNAVTATGIGATIGTIHLEDSQSGLVLHTQLSQLPAGPHGFHIHEVGSCAPASKDGKMGAALAAGSHFNPNKAPNHGTPLTGHLGDLPLLNVQADGTAQVTLVAPRLKLADVQGRAIMIHAGGDNYSDSPKALGGGGDRIACGVIQ</sequence>
<name>A0A3A8GH15_9GAMM</name>
<dbReference type="PROSITE" id="PS51257">
    <property type="entry name" value="PROKAR_LIPOPROTEIN"/>
    <property type="match status" value="1"/>
</dbReference>
<protein>
    <recommendedName>
        <fullName evidence="2">Superoxide dismutase [Cu-Zn]</fullName>
        <ecNumber evidence="2">1.15.1.1</ecNumber>
    </recommendedName>
</protein>
<evidence type="ECO:0000256" key="3">
    <source>
        <dbReference type="SAM" id="SignalP"/>
    </source>
</evidence>
<comment type="function">
    <text evidence="2">Destroys radicals which are normally produced within the cells and which are toxic to biological systems.</text>
</comment>
<comment type="cofactor">
    <cofactor evidence="2">
        <name>Zn(2+)</name>
        <dbReference type="ChEBI" id="CHEBI:29105"/>
    </cofactor>
    <text evidence="2">Binds 1 zinc ion per subunit.</text>
</comment>
<proteinExistence type="inferred from homology"/>
<dbReference type="Proteomes" id="UP000281084">
    <property type="component" value="Unassembled WGS sequence"/>
</dbReference>
<keyword evidence="2" id="KW-0862">Zinc</keyword>
<feature type="signal peptide" evidence="3">
    <location>
        <begin position="1"/>
        <end position="27"/>
    </location>
</feature>
<dbReference type="EC" id="1.15.1.1" evidence="2"/>
<organism evidence="5 6">
    <name type="scientific">Acinetobacter cumulans</name>
    <dbReference type="NCBI Taxonomy" id="2136182"/>
    <lineage>
        <taxon>Bacteria</taxon>
        <taxon>Pseudomonadati</taxon>
        <taxon>Pseudomonadota</taxon>
        <taxon>Gammaproteobacteria</taxon>
        <taxon>Moraxellales</taxon>
        <taxon>Moraxellaceae</taxon>
        <taxon>Acinetobacter</taxon>
    </lineage>
</organism>
<comment type="caution">
    <text evidence="5">The sequence shown here is derived from an EMBL/GenBank/DDBJ whole genome shotgun (WGS) entry which is preliminary data.</text>
</comment>
<dbReference type="GO" id="GO:0005507">
    <property type="term" value="F:copper ion binding"/>
    <property type="evidence" value="ECO:0007669"/>
    <property type="project" value="InterPro"/>
</dbReference>
<keyword evidence="2" id="KW-0186">Copper</keyword>
<dbReference type="CDD" id="cd00305">
    <property type="entry name" value="Cu-Zn_Superoxide_Dismutase"/>
    <property type="match status" value="1"/>
</dbReference>
<dbReference type="InterPro" id="IPR024134">
    <property type="entry name" value="SOD_Cu/Zn_/chaperone"/>
</dbReference>
<evidence type="ECO:0000256" key="2">
    <source>
        <dbReference type="RuleBase" id="RU000393"/>
    </source>
</evidence>
<dbReference type="RefSeq" id="WP_120366906.1">
    <property type="nucleotide sequence ID" value="NZ_RAXZ01000003.1"/>
</dbReference>
<comment type="cofactor">
    <cofactor evidence="2">
        <name>Cu cation</name>
        <dbReference type="ChEBI" id="CHEBI:23378"/>
    </cofactor>
    <text evidence="2">Binds 1 copper ion per subunit.</text>
</comment>
<keyword evidence="2" id="KW-0560">Oxidoreductase</keyword>
<feature type="chain" id="PRO_5017438420" description="Superoxide dismutase [Cu-Zn]" evidence="3">
    <location>
        <begin position="28"/>
        <end position="188"/>
    </location>
</feature>
<dbReference type="PANTHER" id="PTHR10003">
    <property type="entry name" value="SUPEROXIDE DISMUTASE CU-ZN -RELATED"/>
    <property type="match status" value="1"/>
</dbReference>
<dbReference type="Pfam" id="PF00080">
    <property type="entry name" value="Sod_Cu"/>
    <property type="match status" value="1"/>
</dbReference>
<evidence type="ECO:0000313" key="6">
    <source>
        <dbReference type="Proteomes" id="UP000281084"/>
    </source>
</evidence>
<dbReference type="InterPro" id="IPR018152">
    <property type="entry name" value="SOD_Cu/Zn_BS"/>
</dbReference>
<keyword evidence="3" id="KW-0732">Signal</keyword>
<dbReference type="InterPro" id="IPR001424">
    <property type="entry name" value="SOD_Cu_Zn_dom"/>
</dbReference>
<dbReference type="SUPFAM" id="SSF49329">
    <property type="entry name" value="Cu,Zn superoxide dismutase-like"/>
    <property type="match status" value="1"/>
</dbReference>
<reference evidence="5 6" key="1">
    <citation type="submission" date="2018-09" db="EMBL/GenBank/DDBJ databases">
        <title>The draft genome of Acinetobacter spp. strains.</title>
        <authorList>
            <person name="Qin J."/>
            <person name="Feng Y."/>
            <person name="Zong Z."/>
        </authorList>
    </citation>
    <scope>NUCLEOTIDE SEQUENCE [LARGE SCALE GENOMIC DNA]</scope>
    <source>
        <strain evidence="5 6">WCHAc060002</strain>
    </source>
</reference>
<dbReference type="NCBIfam" id="NF007628">
    <property type="entry name" value="PRK10290.1"/>
    <property type="match status" value="1"/>
</dbReference>
<keyword evidence="2" id="KW-0479">Metal-binding</keyword>
<feature type="domain" description="Superoxide dismutase copper/zinc binding" evidence="4">
    <location>
        <begin position="56"/>
        <end position="187"/>
    </location>
</feature>
<dbReference type="Gene3D" id="2.60.40.200">
    <property type="entry name" value="Superoxide dismutase, copper/zinc binding domain"/>
    <property type="match status" value="1"/>
</dbReference>